<comment type="subcellular location">
    <subcellularLocation>
        <location evidence="1">Membrane</location>
    </subcellularLocation>
</comment>
<reference evidence="7 9" key="1">
    <citation type="submission" date="2015-02" db="EMBL/GenBank/DDBJ databases">
        <authorList>
            <person name="Chooi Y.-H."/>
        </authorList>
    </citation>
    <scope>NUCLEOTIDE SEQUENCE [LARGE SCALE GENOMIC DNA]</scope>
    <source>
        <strain evidence="7">E3</strain>
    </source>
</reference>
<dbReference type="Proteomes" id="UP000039324">
    <property type="component" value="Unassembled WGS sequence"/>
</dbReference>
<dbReference type="EMBL" id="CDSF01000080">
    <property type="protein sequence ID" value="CEO97750.1"/>
    <property type="molecule type" value="Genomic_DNA"/>
</dbReference>
<keyword evidence="2 5" id="KW-0812">Transmembrane</keyword>
<evidence type="ECO:0000256" key="1">
    <source>
        <dbReference type="ARBA" id="ARBA00004370"/>
    </source>
</evidence>
<dbReference type="GO" id="GO:0016020">
    <property type="term" value="C:membrane"/>
    <property type="evidence" value="ECO:0007669"/>
    <property type="project" value="UniProtKB-SubCell"/>
</dbReference>
<evidence type="ECO:0000256" key="5">
    <source>
        <dbReference type="SAM" id="Phobius"/>
    </source>
</evidence>
<feature type="domain" description="Amino acid transporter transmembrane" evidence="6">
    <location>
        <begin position="22"/>
        <end position="464"/>
    </location>
</feature>
<dbReference type="PANTHER" id="PTHR16189">
    <property type="entry name" value="TRANSMEMBRANE PROTEIN 104-RELATED"/>
    <property type="match status" value="1"/>
</dbReference>
<evidence type="ECO:0000259" key="6">
    <source>
        <dbReference type="Pfam" id="PF01490"/>
    </source>
</evidence>
<feature type="transmembrane region" description="Helical" evidence="5">
    <location>
        <begin position="451"/>
        <end position="473"/>
    </location>
</feature>
<evidence type="ECO:0000313" key="9">
    <source>
        <dbReference type="Proteomes" id="UP000039324"/>
    </source>
</evidence>
<evidence type="ECO:0000256" key="2">
    <source>
        <dbReference type="ARBA" id="ARBA00022692"/>
    </source>
</evidence>
<keyword evidence="3 5" id="KW-1133">Transmembrane helix</keyword>
<evidence type="ECO:0000313" key="10">
    <source>
        <dbReference type="Proteomes" id="UP000290189"/>
    </source>
</evidence>
<proteinExistence type="predicted"/>
<keyword evidence="8" id="KW-0496">Mitochondrion</keyword>
<geneLocation type="mitochondrion" evidence="8"/>
<dbReference type="PANTHER" id="PTHR16189:SF13">
    <property type="entry name" value="AMINO ACID TRANSPORTER TRANSMEMBRANE DOMAIN-CONTAINING PROTEIN"/>
    <property type="match status" value="1"/>
</dbReference>
<feature type="transmembrane region" description="Helical" evidence="5">
    <location>
        <begin position="404"/>
        <end position="426"/>
    </location>
</feature>
<dbReference type="EMBL" id="OVEO01000009">
    <property type="protein sequence ID" value="SPQ98297.1"/>
    <property type="molecule type" value="Genomic_DNA"/>
</dbReference>
<dbReference type="Pfam" id="PF01490">
    <property type="entry name" value="Aa_trans"/>
    <property type="match status" value="1"/>
</dbReference>
<dbReference type="OMA" id="IAMVIAC"/>
<evidence type="ECO:0000313" key="7">
    <source>
        <dbReference type="EMBL" id="CEO97750.1"/>
    </source>
</evidence>
<protein>
    <recommendedName>
        <fullName evidence="6">Amino acid transporter transmembrane domain-containing protein</fullName>
    </recommendedName>
</protein>
<feature type="transmembrane region" description="Helical" evidence="5">
    <location>
        <begin position="284"/>
        <end position="304"/>
    </location>
</feature>
<dbReference type="AlphaFoldDB" id="A0A0G4IR60"/>
<feature type="transmembrane region" description="Helical" evidence="5">
    <location>
        <begin position="202"/>
        <end position="221"/>
    </location>
</feature>
<dbReference type="InterPro" id="IPR013057">
    <property type="entry name" value="AA_transpt_TM"/>
</dbReference>
<organism evidence="7 9">
    <name type="scientific">Plasmodiophora brassicae</name>
    <name type="common">Clubroot disease agent</name>
    <dbReference type="NCBI Taxonomy" id="37360"/>
    <lineage>
        <taxon>Eukaryota</taxon>
        <taxon>Sar</taxon>
        <taxon>Rhizaria</taxon>
        <taxon>Endomyxa</taxon>
        <taxon>Phytomyxea</taxon>
        <taxon>Plasmodiophorida</taxon>
        <taxon>Plasmodiophoridae</taxon>
        <taxon>Plasmodiophora</taxon>
    </lineage>
</organism>
<feature type="transmembrane region" description="Helical" evidence="5">
    <location>
        <begin position="334"/>
        <end position="361"/>
    </location>
</feature>
<feature type="transmembrane region" description="Helical" evidence="5">
    <location>
        <begin position="53"/>
        <end position="74"/>
    </location>
</feature>
<evidence type="ECO:0000256" key="4">
    <source>
        <dbReference type="ARBA" id="ARBA00023136"/>
    </source>
</evidence>
<accession>A0A0G4IR60</accession>
<gene>
    <name evidence="7" type="ORF">PBRA_005864</name>
    <name evidence="8" type="ORF">PLBR_LOCUS5512</name>
</gene>
<feature type="transmembrane region" description="Helical" evidence="5">
    <location>
        <begin position="169"/>
        <end position="190"/>
    </location>
</feature>
<dbReference type="Gene3D" id="1.20.1740.10">
    <property type="entry name" value="Amino acid/polyamine transporter I"/>
    <property type="match status" value="1"/>
</dbReference>
<dbReference type="Proteomes" id="UP000290189">
    <property type="component" value="Unassembled WGS sequence"/>
</dbReference>
<dbReference type="OrthoDB" id="294541at2759"/>
<keyword evidence="9" id="KW-1185">Reference proteome</keyword>
<evidence type="ECO:0000313" key="8">
    <source>
        <dbReference type="EMBL" id="SPQ98297.1"/>
    </source>
</evidence>
<evidence type="ECO:0000256" key="3">
    <source>
        <dbReference type="ARBA" id="ARBA00022989"/>
    </source>
</evidence>
<name>A0A0G4IR60_PLABS</name>
<sequence length="474" mass="51759">MLGSPLLNGDHAAADGADRRGLTPVQAFSVTCNYIIGTGIFSLPFAFSRAGVGFAAGSLLLSCFVSYVCITFVIETLSRCEAIARIHEGEISGPKFVMSSKTWEFTKIAELLHSVKAKLVVQLLMCLYCYGALWSYASVFASSASNLFFEWALNQSCDIYDAPTSSCSAGYMMSLAAFAVIVITLSLLDLKEQAIVQVCLTVYRFVAFVVILWTVLYSMYFHAPPWYSGPPSPPYVSDVTVWNWSGYDILTTSAVALTMHYNFPDVVAALGKRDVGTIRSISTAAFAVVTCLYMTVGVTCSLFFGRHTEELVTLNFKRYTGPSFDGPSSQPYAVVLRTLVVAFPVLDMISVFPLVVLTLSANLVRSCPETLLSAYSPTAIKRLSRLVAAVPPLVLAISDGNLDYIFGLTGMVAFFFEFFIPCWFVYLARSRCANIWGVTVTPYSSPFQRPVWIVACLLVAILSLSLPIVANLLS</sequence>
<keyword evidence="4 5" id="KW-0472">Membrane</keyword>
<reference evidence="8 10" key="2">
    <citation type="submission" date="2018-03" db="EMBL/GenBank/DDBJ databases">
        <authorList>
            <person name="Fogelqvist J."/>
        </authorList>
    </citation>
    <scope>NUCLEOTIDE SEQUENCE [LARGE SCALE GENOMIC DNA]</scope>
</reference>
<feature type="transmembrane region" description="Helical" evidence="5">
    <location>
        <begin position="123"/>
        <end position="149"/>
    </location>
</feature>